<dbReference type="Pfam" id="PF03717">
    <property type="entry name" value="PBP_dimer"/>
    <property type="match status" value="1"/>
</dbReference>
<dbReference type="Gene3D" id="3.90.1310.10">
    <property type="entry name" value="Penicillin-binding protein 2a (Domain 2)"/>
    <property type="match status" value="1"/>
</dbReference>
<accession>A0A376K216</accession>
<dbReference type="PANTHER" id="PTHR30627">
    <property type="entry name" value="PEPTIDOGLYCAN D,D-TRANSPEPTIDASE"/>
    <property type="match status" value="1"/>
</dbReference>
<proteinExistence type="predicted"/>
<keyword evidence="7" id="KW-0573">Peptidoglycan synthesis</keyword>
<keyword evidence="4" id="KW-0645">Protease</keyword>
<feature type="domain" description="Penicillin-binding protein dimerisation" evidence="11">
    <location>
        <begin position="64"/>
        <end position="172"/>
    </location>
</feature>
<evidence type="ECO:0000256" key="3">
    <source>
        <dbReference type="ARBA" id="ARBA00022475"/>
    </source>
</evidence>
<dbReference type="InterPro" id="IPR036138">
    <property type="entry name" value="PBP_dimer_sf"/>
</dbReference>
<name>A0A376K216_ECOLX</name>
<gene>
    <name evidence="12" type="primary">mrdA_1</name>
    <name evidence="12" type="ORF">NCTC10764_05003</name>
</gene>
<keyword evidence="5 10" id="KW-0812">Transmembrane</keyword>
<evidence type="ECO:0000256" key="8">
    <source>
        <dbReference type="ARBA" id="ARBA00022989"/>
    </source>
</evidence>
<dbReference type="GO" id="GO:0071555">
    <property type="term" value="P:cell wall organization"/>
    <property type="evidence" value="ECO:0007669"/>
    <property type="project" value="UniProtKB-KW"/>
</dbReference>
<keyword evidence="8 10" id="KW-1133">Transmembrane helix</keyword>
<sequence length="184" mass="21327">MKLQNSFRDYTAESALFVRRALVAFLGILLLTGVLIANLYNLQIVRFTDYQTRSNENRIKLVPIAPSRGIIYDRNGIPLALNRTIYQIEMMPEKVDNVQQTLDALRSVVDLTDDDIAAFRKERARSHRFTSIPVKTNLTEVQVARFAVNQYRFPGVEVKGYKRRYYPYGSALTPRHRLCVENQR</sequence>
<dbReference type="AlphaFoldDB" id="A0A376K216"/>
<dbReference type="GO" id="GO:0008658">
    <property type="term" value="F:penicillin binding"/>
    <property type="evidence" value="ECO:0007669"/>
    <property type="project" value="InterPro"/>
</dbReference>
<feature type="transmembrane region" description="Helical" evidence="10">
    <location>
        <begin position="21"/>
        <end position="40"/>
    </location>
</feature>
<keyword evidence="4" id="KW-0378">Hydrolase</keyword>
<organism evidence="12 13">
    <name type="scientific">Escherichia coli</name>
    <dbReference type="NCBI Taxonomy" id="562"/>
    <lineage>
        <taxon>Bacteria</taxon>
        <taxon>Pseudomonadati</taxon>
        <taxon>Pseudomonadota</taxon>
        <taxon>Gammaproteobacteria</taxon>
        <taxon>Enterobacterales</taxon>
        <taxon>Enterobacteriaceae</taxon>
        <taxon>Escherichia</taxon>
    </lineage>
</organism>
<evidence type="ECO:0000313" key="12">
    <source>
        <dbReference type="EMBL" id="STE76256.1"/>
    </source>
</evidence>
<evidence type="ECO:0000256" key="7">
    <source>
        <dbReference type="ARBA" id="ARBA00022984"/>
    </source>
</evidence>
<dbReference type="GO" id="GO:0008360">
    <property type="term" value="P:regulation of cell shape"/>
    <property type="evidence" value="ECO:0007669"/>
    <property type="project" value="UniProtKB-KW"/>
</dbReference>
<dbReference type="PANTHER" id="PTHR30627:SF2">
    <property type="entry name" value="PEPTIDOGLYCAN D,D-TRANSPEPTIDASE MRDA"/>
    <property type="match status" value="1"/>
</dbReference>
<dbReference type="InterPro" id="IPR050515">
    <property type="entry name" value="Beta-lactam/transpept"/>
</dbReference>
<evidence type="ECO:0000313" key="13">
    <source>
        <dbReference type="Proteomes" id="UP000255201"/>
    </source>
</evidence>
<keyword evidence="10" id="KW-0472">Membrane</keyword>
<evidence type="ECO:0000259" key="11">
    <source>
        <dbReference type="Pfam" id="PF03717"/>
    </source>
</evidence>
<evidence type="ECO:0000256" key="9">
    <source>
        <dbReference type="ARBA" id="ARBA00023316"/>
    </source>
</evidence>
<dbReference type="GO" id="GO:0009252">
    <property type="term" value="P:peptidoglycan biosynthetic process"/>
    <property type="evidence" value="ECO:0007669"/>
    <property type="project" value="UniProtKB-KW"/>
</dbReference>
<protein>
    <submittedName>
        <fullName evidence="12">Penicillin-binding protein 2</fullName>
    </submittedName>
</protein>
<keyword evidence="4" id="KW-0121">Carboxypeptidase</keyword>
<dbReference type="EMBL" id="UFZL01000003">
    <property type="protein sequence ID" value="STE76256.1"/>
    <property type="molecule type" value="Genomic_DNA"/>
</dbReference>
<evidence type="ECO:0000256" key="1">
    <source>
        <dbReference type="ARBA" id="ARBA00004167"/>
    </source>
</evidence>
<keyword evidence="3" id="KW-1003">Cell membrane</keyword>
<dbReference type="Proteomes" id="UP000255201">
    <property type="component" value="Unassembled WGS sequence"/>
</dbReference>
<reference evidence="12 13" key="1">
    <citation type="submission" date="2018-06" db="EMBL/GenBank/DDBJ databases">
        <authorList>
            <consortium name="Pathogen Informatics"/>
            <person name="Doyle S."/>
        </authorList>
    </citation>
    <scope>NUCLEOTIDE SEQUENCE [LARGE SCALE GENOMIC DNA]</scope>
    <source>
        <strain evidence="12 13">NCTC10764</strain>
    </source>
</reference>
<evidence type="ECO:0000256" key="6">
    <source>
        <dbReference type="ARBA" id="ARBA00022960"/>
    </source>
</evidence>
<comment type="subcellular location">
    <subcellularLocation>
        <location evidence="2">Cell membrane</location>
    </subcellularLocation>
    <subcellularLocation>
        <location evidence="1">Membrane</location>
        <topology evidence="1">Single-pass membrane protein</topology>
    </subcellularLocation>
</comment>
<dbReference type="InterPro" id="IPR005311">
    <property type="entry name" value="PBP_dimer"/>
</dbReference>
<dbReference type="GO" id="GO:0071972">
    <property type="term" value="F:peptidoglycan L,D-transpeptidase activity"/>
    <property type="evidence" value="ECO:0007669"/>
    <property type="project" value="TreeGrafter"/>
</dbReference>
<keyword evidence="6" id="KW-0133">Cell shape</keyword>
<dbReference type="FunFam" id="3.30.1390.30:FF:000001">
    <property type="entry name" value="Peptidoglycan D,D-transpeptidase MrdA"/>
    <property type="match status" value="1"/>
</dbReference>
<dbReference type="SUPFAM" id="SSF56519">
    <property type="entry name" value="Penicillin binding protein dimerisation domain"/>
    <property type="match status" value="1"/>
</dbReference>
<keyword evidence="9" id="KW-0961">Cell wall biogenesis/degradation</keyword>
<evidence type="ECO:0000256" key="10">
    <source>
        <dbReference type="SAM" id="Phobius"/>
    </source>
</evidence>
<evidence type="ECO:0000256" key="2">
    <source>
        <dbReference type="ARBA" id="ARBA00004236"/>
    </source>
</evidence>
<dbReference type="GO" id="GO:0005886">
    <property type="term" value="C:plasma membrane"/>
    <property type="evidence" value="ECO:0007669"/>
    <property type="project" value="UniProtKB-SubCell"/>
</dbReference>
<evidence type="ECO:0000256" key="4">
    <source>
        <dbReference type="ARBA" id="ARBA00022645"/>
    </source>
</evidence>
<evidence type="ECO:0000256" key="5">
    <source>
        <dbReference type="ARBA" id="ARBA00022692"/>
    </source>
</evidence>